<evidence type="ECO:0000256" key="1">
    <source>
        <dbReference type="ARBA" id="ARBA00006721"/>
    </source>
</evidence>
<accession>A0AAD6G931</accession>
<dbReference type="EMBL" id="JAQIZZ010000008">
    <property type="protein sequence ID" value="KAJ5523747.1"/>
    <property type="molecule type" value="Genomic_DNA"/>
</dbReference>
<sequence length="379" mass="42482">MNFKHHRAFQIVVAAFFTGFLLFVFSRSTEQSNWPHGLSHLSRNTVDDSVLAHIQNQTLGFEHVYAIGFKERTDKRDFLTLAASVTGFNVEWKEGVKPDDLLQKAMPNGANLNDTEPSIIAAWRAHMNTLISVIENGYSTALIFEDDADWDVNIKSQLREFARGLHALQERDKVSKEAPYGTDWDVLWIGGCGAGPDQNQTRFYAIPDDPTNPPARAQSTLGGPLESWTEQFPQDSTRFIFKADSGICTIGYAITRKGAQKILAALAIDHLGQPFDNSLSTLCGGVGDRRRIECYAPFPQLVNTHRRAGSSSRDSQIVANSDETWHDEESFAIVYSAKRNIHRLVAGEETVYSQYGEMSWSQEELSMKQFTYPEGHLVT</sequence>
<dbReference type="Proteomes" id="UP001220324">
    <property type="component" value="Unassembled WGS sequence"/>
</dbReference>
<organism evidence="5 6">
    <name type="scientific">Penicillium frequentans</name>
    <dbReference type="NCBI Taxonomy" id="3151616"/>
    <lineage>
        <taxon>Eukaryota</taxon>
        <taxon>Fungi</taxon>
        <taxon>Dikarya</taxon>
        <taxon>Ascomycota</taxon>
        <taxon>Pezizomycotina</taxon>
        <taxon>Eurotiomycetes</taxon>
        <taxon>Eurotiomycetidae</taxon>
        <taxon>Eurotiales</taxon>
        <taxon>Aspergillaceae</taxon>
        <taxon>Penicillium</taxon>
    </lineage>
</organism>
<dbReference type="GO" id="GO:0016740">
    <property type="term" value="F:transferase activity"/>
    <property type="evidence" value="ECO:0007669"/>
    <property type="project" value="UniProtKB-KW"/>
</dbReference>
<dbReference type="AlphaFoldDB" id="A0AAD6G931"/>
<keyword evidence="2" id="KW-0328">Glycosyltransferase</keyword>
<dbReference type="InterPro" id="IPR050757">
    <property type="entry name" value="Collagen_mod_GT25"/>
</dbReference>
<comment type="caution">
    <text evidence="5">The sequence shown here is derived from an EMBL/GenBank/DDBJ whole genome shotgun (WGS) entry which is preliminary data.</text>
</comment>
<protein>
    <recommendedName>
        <fullName evidence="7">Glycosyltransferase family 25 protein</fullName>
    </recommendedName>
</protein>
<evidence type="ECO:0000256" key="3">
    <source>
        <dbReference type="ARBA" id="ARBA00022679"/>
    </source>
</evidence>
<evidence type="ECO:0000313" key="6">
    <source>
        <dbReference type="Proteomes" id="UP001220324"/>
    </source>
</evidence>
<evidence type="ECO:0000313" key="5">
    <source>
        <dbReference type="EMBL" id="KAJ5523747.1"/>
    </source>
</evidence>
<feature type="region of interest" description="Disordered" evidence="4">
    <location>
        <begin position="207"/>
        <end position="227"/>
    </location>
</feature>
<keyword evidence="3" id="KW-0808">Transferase</keyword>
<evidence type="ECO:0000256" key="2">
    <source>
        <dbReference type="ARBA" id="ARBA00022676"/>
    </source>
</evidence>
<proteinExistence type="inferred from homology"/>
<dbReference type="PANTHER" id="PTHR10730">
    <property type="entry name" value="PROCOLLAGEN-LYSINE,2-OXOGLUTARATE 5-DIOXYGENASE/GLYCOSYLTRANSFERASE 25 FAMILY MEMBER"/>
    <property type="match status" value="1"/>
</dbReference>
<reference evidence="5 6" key="1">
    <citation type="journal article" date="2023" name="IMA Fungus">
        <title>Comparative genomic study of the Penicillium genus elucidates a diverse pangenome and 15 lateral gene transfer events.</title>
        <authorList>
            <person name="Petersen C."/>
            <person name="Sorensen T."/>
            <person name="Nielsen M.R."/>
            <person name="Sondergaard T.E."/>
            <person name="Sorensen J.L."/>
            <person name="Fitzpatrick D.A."/>
            <person name="Frisvad J.C."/>
            <person name="Nielsen K.L."/>
        </authorList>
    </citation>
    <scope>NUCLEOTIDE SEQUENCE [LARGE SCALE GENOMIC DNA]</scope>
    <source>
        <strain evidence="5 6">IBT 35679</strain>
    </source>
</reference>
<dbReference type="PANTHER" id="PTHR10730:SF53">
    <property type="entry name" value="GLYCOSYLTRANSFERASE 25 FAMILY MEMBER"/>
    <property type="match status" value="1"/>
</dbReference>
<evidence type="ECO:0008006" key="7">
    <source>
        <dbReference type="Google" id="ProtNLM"/>
    </source>
</evidence>
<gene>
    <name evidence="5" type="ORF">N7494_010397</name>
</gene>
<evidence type="ECO:0000256" key="4">
    <source>
        <dbReference type="SAM" id="MobiDB-lite"/>
    </source>
</evidence>
<name>A0AAD6G931_9EURO</name>
<comment type="similarity">
    <text evidence="1">Belongs to the glycosyltransferase 25 family.</text>
</comment>
<keyword evidence="6" id="KW-1185">Reference proteome</keyword>